<feature type="region of interest" description="Disordered" evidence="1">
    <location>
        <begin position="1"/>
        <end position="28"/>
    </location>
</feature>
<dbReference type="InterPro" id="IPR029068">
    <property type="entry name" value="Glyas_Bleomycin-R_OHBP_Dase"/>
</dbReference>
<dbReference type="EMBL" id="QQTP01000024">
    <property type="protein sequence ID" value="RDJ20001.1"/>
    <property type="molecule type" value="Genomic_DNA"/>
</dbReference>
<evidence type="ECO:0000313" key="4">
    <source>
        <dbReference type="Proteomes" id="UP000255207"/>
    </source>
</evidence>
<sequence>MPPAASISRWSPTPTRPQSWPSSCTTASSRFTPRERARAATCDESRCDCRPTIPQQEFAMTQKTASVCQAQTVNHIAISVSDLQRSKEWYCRMFGLKVIQESEGSVLLGFGQTMLVLRPDPNPGTISHFMFGIDGYVEAELEARLKAEGLDPHQDSDSFHIRDPDGLNVQVGDRMLGLAGFVENGFKMT</sequence>
<dbReference type="AlphaFoldDB" id="A0A370KYE0"/>
<comment type="caution">
    <text evidence="3">The sequence shown here is derived from an EMBL/GenBank/DDBJ whole genome shotgun (WGS) entry which is preliminary data.</text>
</comment>
<feature type="compositionally biased region" description="Polar residues" evidence="1">
    <location>
        <begin position="8"/>
        <end position="28"/>
    </location>
</feature>
<dbReference type="OrthoDB" id="9812656at2"/>
<dbReference type="Gene3D" id="3.10.180.10">
    <property type="entry name" value="2,3-Dihydroxybiphenyl 1,2-Dioxygenase, domain 1"/>
    <property type="match status" value="1"/>
</dbReference>
<evidence type="ECO:0000313" key="3">
    <source>
        <dbReference type="EMBL" id="RDJ20001.1"/>
    </source>
</evidence>
<reference evidence="4" key="1">
    <citation type="submission" date="2018-07" db="EMBL/GenBank/DDBJ databases">
        <authorList>
            <person name="Safronova V.I."/>
            <person name="Chirak E.R."/>
            <person name="Sazanova A.L."/>
        </authorList>
    </citation>
    <scope>NUCLEOTIDE SEQUENCE [LARGE SCALE GENOMIC DNA]</scope>
    <source>
        <strain evidence="4">RCAM04685</strain>
    </source>
</reference>
<dbReference type="CDD" id="cd06587">
    <property type="entry name" value="VOC"/>
    <property type="match status" value="1"/>
</dbReference>
<organism evidence="3 4">
    <name type="scientific">Bosea caraganae</name>
    <dbReference type="NCBI Taxonomy" id="2763117"/>
    <lineage>
        <taxon>Bacteria</taxon>
        <taxon>Pseudomonadati</taxon>
        <taxon>Pseudomonadota</taxon>
        <taxon>Alphaproteobacteria</taxon>
        <taxon>Hyphomicrobiales</taxon>
        <taxon>Boseaceae</taxon>
        <taxon>Bosea</taxon>
    </lineage>
</organism>
<dbReference type="InterPro" id="IPR037523">
    <property type="entry name" value="VOC_core"/>
</dbReference>
<protein>
    <submittedName>
        <fullName evidence="3">VOC family protein</fullName>
    </submittedName>
</protein>
<keyword evidence="4" id="KW-1185">Reference proteome</keyword>
<evidence type="ECO:0000256" key="1">
    <source>
        <dbReference type="SAM" id="MobiDB-lite"/>
    </source>
</evidence>
<evidence type="ECO:0000259" key="2">
    <source>
        <dbReference type="PROSITE" id="PS51819"/>
    </source>
</evidence>
<proteinExistence type="predicted"/>
<dbReference type="PROSITE" id="PS51819">
    <property type="entry name" value="VOC"/>
    <property type="match status" value="1"/>
</dbReference>
<dbReference type="Proteomes" id="UP000255207">
    <property type="component" value="Unassembled WGS sequence"/>
</dbReference>
<name>A0A370KYE0_9HYPH</name>
<feature type="domain" description="VOC" evidence="2">
    <location>
        <begin position="72"/>
        <end position="174"/>
    </location>
</feature>
<accession>A0A370KYE0</accession>
<dbReference type="InterPro" id="IPR004360">
    <property type="entry name" value="Glyas_Fos-R_dOase_dom"/>
</dbReference>
<dbReference type="SUPFAM" id="SSF54593">
    <property type="entry name" value="Glyoxalase/Bleomycin resistance protein/Dihydroxybiphenyl dioxygenase"/>
    <property type="match status" value="1"/>
</dbReference>
<gene>
    <name evidence="3" type="ORF">DWE98_27065</name>
</gene>
<dbReference type="Pfam" id="PF00903">
    <property type="entry name" value="Glyoxalase"/>
    <property type="match status" value="1"/>
</dbReference>